<gene>
    <name evidence="1" type="ORF">RHMOL_Rhmol08G0155300</name>
</gene>
<name>A0ACC0MNN5_RHOML</name>
<sequence length="229" mass="26610">MTYHLVSWMCQRLIESIPNTKTVWSSSEDGKFNQLFVAYGCSITGFLAGCRPMLFIDAWFLTGLYRGSCLSAVSYNANDQLYPLTYAIVSSENYDDWLWFMHNLKEIVAEKEVVLVTYCNPGLLRAIKKLFGQECNEWYVRHVKENFSKFAIGKGMKGNPKKTTLHLFTKIAYACDERIYGVYLTKLFGLSPELSKWVEENGPQHWSNARFSYRRWDKLYTNIAESFNN</sequence>
<dbReference type="Proteomes" id="UP001062846">
    <property type="component" value="Chromosome 8"/>
</dbReference>
<evidence type="ECO:0000313" key="2">
    <source>
        <dbReference type="Proteomes" id="UP001062846"/>
    </source>
</evidence>
<organism evidence="1 2">
    <name type="scientific">Rhododendron molle</name>
    <name type="common">Chinese azalea</name>
    <name type="synonym">Azalea mollis</name>
    <dbReference type="NCBI Taxonomy" id="49168"/>
    <lineage>
        <taxon>Eukaryota</taxon>
        <taxon>Viridiplantae</taxon>
        <taxon>Streptophyta</taxon>
        <taxon>Embryophyta</taxon>
        <taxon>Tracheophyta</taxon>
        <taxon>Spermatophyta</taxon>
        <taxon>Magnoliopsida</taxon>
        <taxon>eudicotyledons</taxon>
        <taxon>Gunneridae</taxon>
        <taxon>Pentapetalae</taxon>
        <taxon>asterids</taxon>
        <taxon>Ericales</taxon>
        <taxon>Ericaceae</taxon>
        <taxon>Ericoideae</taxon>
        <taxon>Rhodoreae</taxon>
        <taxon>Rhododendron</taxon>
    </lineage>
</organism>
<protein>
    <submittedName>
        <fullName evidence="1">Uncharacterized protein</fullName>
    </submittedName>
</protein>
<comment type="caution">
    <text evidence="1">The sequence shown here is derived from an EMBL/GenBank/DDBJ whole genome shotgun (WGS) entry which is preliminary data.</text>
</comment>
<dbReference type="EMBL" id="CM046395">
    <property type="protein sequence ID" value="KAI8542658.1"/>
    <property type="molecule type" value="Genomic_DNA"/>
</dbReference>
<keyword evidence="2" id="KW-1185">Reference proteome</keyword>
<reference evidence="1" key="1">
    <citation type="submission" date="2022-02" db="EMBL/GenBank/DDBJ databases">
        <title>Plant Genome Project.</title>
        <authorList>
            <person name="Zhang R.-G."/>
        </authorList>
    </citation>
    <scope>NUCLEOTIDE SEQUENCE</scope>
    <source>
        <strain evidence="1">AT1</strain>
    </source>
</reference>
<proteinExistence type="predicted"/>
<evidence type="ECO:0000313" key="1">
    <source>
        <dbReference type="EMBL" id="KAI8542658.1"/>
    </source>
</evidence>
<accession>A0ACC0MNN5</accession>